<feature type="compositionally biased region" description="Polar residues" evidence="1">
    <location>
        <begin position="62"/>
        <end position="74"/>
    </location>
</feature>
<proteinExistence type="predicted"/>
<evidence type="ECO:0000256" key="1">
    <source>
        <dbReference type="SAM" id="MobiDB-lite"/>
    </source>
</evidence>
<comment type="caution">
    <text evidence="2">The sequence shown here is derived from an EMBL/GenBank/DDBJ whole genome shotgun (WGS) entry which is preliminary data.</text>
</comment>
<keyword evidence="3" id="KW-1185">Reference proteome</keyword>
<accession>A0A4Y2SRA7</accession>
<dbReference type="Proteomes" id="UP000499080">
    <property type="component" value="Unassembled WGS sequence"/>
</dbReference>
<evidence type="ECO:0000313" key="2">
    <source>
        <dbReference type="EMBL" id="GBN90888.1"/>
    </source>
</evidence>
<protein>
    <submittedName>
        <fullName evidence="2">Uncharacterized protein</fullName>
    </submittedName>
</protein>
<organism evidence="2 3">
    <name type="scientific">Araneus ventricosus</name>
    <name type="common">Orbweaver spider</name>
    <name type="synonym">Epeira ventricosa</name>
    <dbReference type="NCBI Taxonomy" id="182803"/>
    <lineage>
        <taxon>Eukaryota</taxon>
        <taxon>Metazoa</taxon>
        <taxon>Ecdysozoa</taxon>
        <taxon>Arthropoda</taxon>
        <taxon>Chelicerata</taxon>
        <taxon>Arachnida</taxon>
        <taxon>Araneae</taxon>
        <taxon>Araneomorphae</taxon>
        <taxon>Entelegynae</taxon>
        <taxon>Araneoidea</taxon>
        <taxon>Araneidae</taxon>
        <taxon>Araneus</taxon>
    </lineage>
</organism>
<dbReference type="AlphaFoldDB" id="A0A4Y2SRA7"/>
<reference evidence="2 3" key="1">
    <citation type="journal article" date="2019" name="Sci. Rep.">
        <title>Orb-weaving spider Araneus ventricosus genome elucidates the spidroin gene catalogue.</title>
        <authorList>
            <person name="Kono N."/>
            <person name="Nakamura H."/>
            <person name="Ohtoshi R."/>
            <person name="Moran D.A.P."/>
            <person name="Shinohara A."/>
            <person name="Yoshida Y."/>
            <person name="Fujiwara M."/>
            <person name="Mori M."/>
            <person name="Tomita M."/>
            <person name="Arakawa K."/>
        </authorList>
    </citation>
    <scope>NUCLEOTIDE SEQUENCE [LARGE SCALE GENOMIC DNA]</scope>
</reference>
<evidence type="ECO:0000313" key="3">
    <source>
        <dbReference type="Proteomes" id="UP000499080"/>
    </source>
</evidence>
<sequence length="132" mass="14635">MDFLSQVISQNVLETGELPPDTAENLTIRPPLPSTERVLEILRPIRSNETVPEYPATDKSRISQNGSGDRQASGSPEGRRVLSGRHFHPGGAPARENRVQICSHHRCRSGNHPIQRNGRTLLESHVSLIFSL</sequence>
<dbReference type="EMBL" id="BGPR01023597">
    <property type="protein sequence ID" value="GBN90888.1"/>
    <property type="molecule type" value="Genomic_DNA"/>
</dbReference>
<gene>
    <name evidence="2" type="ORF">AVEN_32806_1</name>
</gene>
<feature type="region of interest" description="Disordered" evidence="1">
    <location>
        <begin position="46"/>
        <end position="94"/>
    </location>
</feature>
<name>A0A4Y2SRA7_ARAVE</name>